<dbReference type="Pfam" id="PF00881">
    <property type="entry name" value="Nitroreductase"/>
    <property type="match status" value="1"/>
</dbReference>
<proteinExistence type="inferred from homology"/>
<evidence type="ECO:0000256" key="7">
    <source>
        <dbReference type="SAM" id="MobiDB-lite"/>
    </source>
</evidence>
<evidence type="ECO:0000256" key="2">
    <source>
        <dbReference type="ARBA" id="ARBA00004496"/>
    </source>
</evidence>
<dbReference type="SUPFAM" id="SSF55469">
    <property type="entry name" value="FMN-dependent nitroreductase-like"/>
    <property type="match status" value="1"/>
</dbReference>
<dbReference type="PANTHER" id="PTHR43035:SF1">
    <property type="entry name" value="FATTY ACID REPRESSION MUTANT PROTEIN 2-RELATED"/>
    <property type="match status" value="1"/>
</dbReference>
<dbReference type="Proteomes" id="UP000012174">
    <property type="component" value="Unassembled WGS sequence"/>
</dbReference>
<evidence type="ECO:0000256" key="6">
    <source>
        <dbReference type="ARBA" id="ARBA00023242"/>
    </source>
</evidence>
<evidence type="ECO:0000259" key="8">
    <source>
        <dbReference type="Pfam" id="PF00881"/>
    </source>
</evidence>
<dbReference type="eggNOG" id="ENOG502RYI9">
    <property type="taxonomic scope" value="Eukaryota"/>
</dbReference>
<protein>
    <submittedName>
        <fullName evidence="9">Putative nitroreductase family protein</fullName>
    </submittedName>
</protein>
<dbReference type="InterPro" id="IPR029479">
    <property type="entry name" value="Nitroreductase"/>
</dbReference>
<evidence type="ECO:0000256" key="3">
    <source>
        <dbReference type="ARBA" id="ARBA00007118"/>
    </source>
</evidence>
<feature type="domain" description="Nitroreductase" evidence="8">
    <location>
        <begin position="92"/>
        <end position="260"/>
    </location>
</feature>
<dbReference type="EMBL" id="KB706150">
    <property type="protein sequence ID" value="EMR68922.1"/>
    <property type="molecule type" value="Genomic_DNA"/>
</dbReference>
<dbReference type="GO" id="GO:0005737">
    <property type="term" value="C:cytoplasm"/>
    <property type="evidence" value="ECO:0007669"/>
    <property type="project" value="UniProtKB-SubCell"/>
</dbReference>
<evidence type="ECO:0000313" key="10">
    <source>
        <dbReference type="Proteomes" id="UP000012174"/>
    </source>
</evidence>
<evidence type="ECO:0000256" key="4">
    <source>
        <dbReference type="ARBA" id="ARBA00022490"/>
    </source>
</evidence>
<dbReference type="FunFam" id="3.40.109.10:FF:000001">
    <property type="entry name" value="Nitroreductase family"/>
    <property type="match status" value="1"/>
</dbReference>
<keyword evidence="10" id="KW-1185">Reference proteome</keyword>
<dbReference type="HOGENOM" id="CLU_073125_0_0_1"/>
<dbReference type="STRING" id="1287681.M7SX74"/>
<feature type="compositionally biased region" description="Low complexity" evidence="7">
    <location>
        <begin position="71"/>
        <end position="81"/>
    </location>
</feature>
<organism evidence="9 10">
    <name type="scientific">Eutypa lata (strain UCR-EL1)</name>
    <name type="common">Grapevine dieback disease fungus</name>
    <name type="synonym">Eutypa armeniacae</name>
    <dbReference type="NCBI Taxonomy" id="1287681"/>
    <lineage>
        <taxon>Eukaryota</taxon>
        <taxon>Fungi</taxon>
        <taxon>Dikarya</taxon>
        <taxon>Ascomycota</taxon>
        <taxon>Pezizomycotina</taxon>
        <taxon>Sordariomycetes</taxon>
        <taxon>Xylariomycetidae</taxon>
        <taxon>Xylariales</taxon>
        <taxon>Diatrypaceae</taxon>
        <taxon>Eutypa</taxon>
    </lineage>
</organism>
<dbReference type="CDD" id="cd02140">
    <property type="entry name" value="Frm2-like"/>
    <property type="match status" value="1"/>
</dbReference>
<dbReference type="OrthoDB" id="2138173at2759"/>
<dbReference type="GO" id="GO:0034599">
    <property type="term" value="P:cellular response to oxidative stress"/>
    <property type="evidence" value="ECO:0007669"/>
    <property type="project" value="InterPro"/>
</dbReference>
<keyword evidence="4" id="KW-0963">Cytoplasm</keyword>
<name>M7SX74_EUTLA</name>
<evidence type="ECO:0000256" key="1">
    <source>
        <dbReference type="ARBA" id="ARBA00004123"/>
    </source>
</evidence>
<keyword evidence="6" id="KW-0539">Nucleus</keyword>
<dbReference type="Gene3D" id="3.40.109.10">
    <property type="entry name" value="NADH Oxidase"/>
    <property type="match status" value="1"/>
</dbReference>
<comment type="similarity">
    <text evidence="3">Belongs to the nitroreductase family.</text>
</comment>
<dbReference type="InterPro" id="IPR000415">
    <property type="entry name" value="Nitroreductase-like"/>
</dbReference>
<dbReference type="PANTHER" id="PTHR43035">
    <property type="entry name" value="FATTY ACID REPRESSION MUTANT PROTEIN 2-RELATED"/>
    <property type="match status" value="1"/>
</dbReference>
<feature type="region of interest" description="Disordered" evidence="7">
    <location>
        <begin position="46"/>
        <end position="81"/>
    </location>
</feature>
<dbReference type="OMA" id="EMFENHT"/>
<evidence type="ECO:0000256" key="5">
    <source>
        <dbReference type="ARBA" id="ARBA00023002"/>
    </source>
</evidence>
<dbReference type="AlphaFoldDB" id="M7SX74"/>
<keyword evidence="5" id="KW-0560">Oxidoreductase</keyword>
<accession>M7SX74</accession>
<evidence type="ECO:0000313" key="9">
    <source>
        <dbReference type="EMBL" id="EMR68922.1"/>
    </source>
</evidence>
<dbReference type="KEGG" id="ela:UCREL1_4065"/>
<reference evidence="10" key="1">
    <citation type="journal article" date="2013" name="Genome Announc.">
        <title>Draft genome sequence of the grapevine dieback fungus Eutypa lata UCR-EL1.</title>
        <authorList>
            <person name="Blanco-Ulate B."/>
            <person name="Rolshausen P.E."/>
            <person name="Cantu D."/>
        </authorList>
    </citation>
    <scope>NUCLEOTIDE SEQUENCE [LARGE SCALE GENOMIC DNA]</scope>
    <source>
        <strain evidence="10">UCR-EL1</strain>
    </source>
</reference>
<dbReference type="GO" id="GO:0005634">
    <property type="term" value="C:nucleus"/>
    <property type="evidence" value="ECO:0007669"/>
    <property type="project" value="UniProtKB-SubCell"/>
</dbReference>
<dbReference type="GO" id="GO:0016491">
    <property type="term" value="F:oxidoreductase activity"/>
    <property type="evidence" value="ECO:0007669"/>
    <property type="project" value="UniProtKB-KW"/>
</dbReference>
<comment type="subcellular location">
    <subcellularLocation>
        <location evidence="2">Cytoplasm</location>
    </subcellularLocation>
    <subcellularLocation>
        <location evidence="1">Nucleus</location>
    </subcellularLocation>
</comment>
<gene>
    <name evidence="9" type="ORF">UCREL1_4065</name>
</gene>
<feature type="compositionally biased region" description="Polar residues" evidence="7">
    <location>
        <begin position="58"/>
        <end position="69"/>
    </location>
</feature>
<dbReference type="InterPro" id="IPR033877">
    <property type="entry name" value="Frm2/Hbn1"/>
</dbReference>
<sequence>MRPHLVTSLAASSITRLTNPNTTRTITSSSNNPALKTLITKRLITTSPAHRSSLKKPQAQTTTSNQNIKIPTPATPTMSSTPINANTVLDLVKNRRTHYVLNKTLPISKERIQEIVKDALRHIPSSFNSQSNRVIVLFDADHDKLWDATGEILKAIVPADSWQHTADRLAGFKAGAATILFFEDQDVVNAMQEKFALYADKFPIWASQSDGMLQFTVWTALEAEGLGANLQHYNPLIDQRVTAEWSVPLSWKLNAQLVIGGRAAEAGPKDFLPIDSIFKAYGA</sequence>